<dbReference type="GO" id="GO:0035438">
    <property type="term" value="F:cyclic-di-GMP binding"/>
    <property type="evidence" value="ECO:0007669"/>
    <property type="project" value="InterPro"/>
</dbReference>
<keyword evidence="3" id="KW-1185">Reference proteome</keyword>
<dbReference type="AlphaFoldDB" id="A0A2A4B3Q5"/>
<organism evidence="2 3">
    <name type="scientific">Sphingomonas spermidinifaciens</name>
    <dbReference type="NCBI Taxonomy" id="1141889"/>
    <lineage>
        <taxon>Bacteria</taxon>
        <taxon>Pseudomonadati</taxon>
        <taxon>Pseudomonadota</taxon>
        <taxon>Alphaproteobacteria</taxon>
        <taxon>Sphingomonadales</taxon>
        <taxon>Sphingomonadaceae</taxon>
        <taxon>Sphingomonas</taxon>
    </lineage>
</organism>
<dbReference type="Pfam" id="PF07238">
    <property type="entry name" value="PilZ"/>
    <property type="match status" value="1"/>
</dbReference>
<dbReference type="InterPro" id="IPR009875">
    <property type="entry name" value="PilZ_domain"/>
</dbReference>
<accession>A0A2A4B3Q5</accession>
<name>A0A2A4B3Q5_9SPHN</name>
<gene>
    <name evidence="2" type="ORF">COC42_14420</name>
</gene>
<sequence length="132" mass="14198">MDRSPDRPSADAAVLAKGRGRHAARDSLLLTARLRIGENAADVRIRNLSAGGLMAEYPRPVSLGEPVEIDVRGIGPVVGRIAWATDGRVGIAFDEPIDPMLARKPVTSRKAKGSDSSWLHVYPAATPPRLKR</sequence>
<evidence type="ECO:0000313" key="3">
    <source>
        <dbReference type="Proteomes" id="UP000218366"/>
    </source>
</evidence>
<dbReference type="OrthoDB" id="7391081at2"/>
<dbReference type="RefSeq" id="WP_096343969.1">
    <property type="nucleotide sequence ID" value="NZ_NWMW01000002.1"/>
</dbReference>
<reference evidence="2 3" key="1">
    <citation type="submission" date="2017-09" db="EMBL/GenBank/DDBJ databases">
        <title>Sphingomonas spermidinifaciens 9NM-10, whole genome shotgun sequence.</title>
        <authorList>
            <person name="Feng G."/>
            <person name="Zhu H."/>
        </authorList>
    </citation>
    <scope>NUCLEOTIDE SEQUENCE [LARGE SCALE GENOMIC DNA]</scope>
    <source>
        <strain evidence="2 3">9NM-10</strain>
    </source>
</reference>
<dbReference type="EMBL" id="NWMW01000002">
    <property type="protein sequence ID" value="PCD02592.1"/>
    <property type="molecule type" value="Genomic_DNA"/>
</dbReference>
<comment type="caution">
    <text evidence="2">The sequence shown here is derived from an EMBL/GenBank/DDBJ whole genome shotgun (WGS) entry which is preliminary data.</text>
</comment>
<evidence type="ECO:0000313" key="2">
    <source>
        <dbReference type="EMBL" id="PCD02592.1"/>
    </source>
</evidence>
<dbReference type="SUPFAM" id="SSF141371">
    <property type="entry name" value="PilZ domain-like"/>
    <property type="match status" value="1"/>
</dbReference>
<protein>
    <recommendedName>
        <fullName evidence="1">PilZ domain-containing protein</fullName>
    </recommendedName>
</protein>
<proteinExistence type="predicted"/>
<dbReference type="Proteomes" id="UP000218366">
    <property type="component" value="Unassembled WGS sequence"/>
</dbReference>
<feature type="domain" description="PilZ" evidence="1">
    <location>
        <begin position="21"/>
        <end position="99"/>
    </location>
</feature>
<evidence type="ECO:0000259" key="1">
    <source>
        <dbReference type="Pfam" id="PF07238"/>
    </source>
</evidence>
<dbReference type="Gene3D" id="2.40.10.220">
    <property type="entry name" value="predicted glycosyltransferase like domains"/>
    <property type="match status" value="1"/>
</dbReference>